<dbReference type="PANTHER" id="PTHR14467">
    <property type="entry name" value="ARV1"/>
    <property type="match status" value="1"/>
</dbReference>
<sequence length="244" mass="28254">MLDPVDYRCIHCLAKMKEIVTRESKTPGLISCPKCTKLRKKPISGDHYFEYPDLIIILDLLAMNKKTFNHLVFNKKLGKRPLQLGLLGILCDAFRRWAMSDQWTMDSFTFNNLQDVYRTQLDFYEYAFLALNAHLVSFLSLVPFALTYMSSQLASFSRAFLLALSIKIAFIPLLIWTPRNIFYLPCGLAFVISFCFQAMQITSLLQISEKKHSARVFLFAVANCMISTFLQFYLYLPNQNSFEL</sequence>
<evidence type="ECO:0000313" key="12">
    <source>
        <dbReference type="Proteomes" id="UP001158576"/>
    </source>
</evidence>
<evidence type="ECO:0000256" key="5">
    <source>
        <dbReference type="ARBA" id="ARBA00022824"/>
    </source>
</evidence>
<evidence type="ECO:0000256" key="1">
    <source>
        <dbReference type="ARBA" id="ARBA00004477"/>
    </source>
</evidence>
<keyword evidence="7 10" id="KW-0445">Lipid transport</keyword>
<dbReference type="InterPro" id="IPR007290">
    <property type="entry name" value="Arv1"/>
</dbReference>
<dbReference type="EMBL" id="OU015568">
    <property type="protein sequence ID" value="CAG5085468.1"/>
    <property type="molecule type" value="Genomic_DNA"/>
</dbReference>
<feature type="transmembrane region" description="Helical" evidence="10">
    <location>
        <begin position="159"/>
        <end position="176"/>
    </location>
</feature>
<evidence type="ECO:0000256" key="8">
    <source>
        <dbReference type="ARBA" id="ARBA00023098"/>
    </source>
</evidence>
<keyword evidence="5 10" id="KW-0256">Endoplasmic reticulum</keyword>
<feature type="transmembrane region" description="Helical" evidence="10">
    <location>
        <begin position="182"/>
        <end position="204"/>
    </location>
</feature>
<comment type="subcellular location">
    <subcellularLocation>
        <location evidence="1 10">Endoplasmic reticulum membrane</location>
        <topology evidence="1 10">Multi-pass membrane protein</topology>
    </subcellularLocation>
</comment>
<dbReference type="PANTHER" id="PTHR14467:SF0">
    <property type="entry name" value="PROTEIN ARV1"/>
    <property type="match status" value="1"/>
</dbReference>
<name>A0ABN7RSW5_OIKDI</name>
<evidence type="ECO:0000313" key="11">
    <source>
        <dbReference type="EMBL" id="CAG5085468.1"/>
    </source>
</evidence>
<keyword evidence="8 10" id="KW-0443">Lipid metabolism</keyword>
<evidence type="ECO:0000256" key="9">
    <source>
        <dbReference type="ARBA" id="ARBA00023136"/>
    </source>
</evidence>
<keyword evidence="6 10" id="KW-1133">Transmembrane helix</keyword>
<comment type="similarity">
    <text evidence="2 10">Belongs to the ARV1 family.</text>
</comment>
<evidence type="ECO:0000256" key="6">
    <source>
        <dbReference type="ARBA" id="ARBA00022989"/>
    </source>
</evidence>
<dbReference type="Pfam" id="PF04161">
    <property type="entry name" value="Arv1"/>
    <property type="match status" value="1"/>
</dbReference>
<keyword evidence="3 10" id="KW-0813">Transport</keyword>
<evidence type="ECO:0000256" key="2">
    <source>
        <dbReference type="ARBA" id="ARBA00009187"/>
    </source>
</evidence>
<feature type="transmembrane region" description="Helical" evidence="10">
    <location>
        <begin position="126"/>
        <end position="147"/>
    </location>
</feature>
<comment type="function">
    <text evidence="10">Mediator of sterol homeostasis involved in sterol uptake, trafficking and distribution into membranes.</text>
</comment>
<protein>
    <recommendedName>
        <fullName evidence="10">Protein ARV</fullName>
    </recommendedName>
</protein>
<keyword evidence="12" id="KW-1185">Reference proteome</keyword>
<gene>
    <name evidence="11" type="ORF">OKIOD_LOCUS2460</name>
</gene>
<feature type="transmembrane region" description="Helical" evidence="10">
    <location>
        <begin position="216"/>
        <end position="236"/>
    </location>
</feature>
<evidence type="ECO:0000256" key="3">
    <source>
        <dbReference type="ARBA" id="ARBA00022448"/>
    </source>
</evidence>
<keyword evidence="4 10" id="KW-0812">Transmembrane</keyword>
<accession>A0ABN7RSW5</accession>
<evidence type="ECO:0000256" key="7">
    <source>
        <dbReference type="ARBA" id="ARBA00023055"/>
    </source>
</evidence>
<organism evidence="11 12">
    <name type="scientific">Oikopleura dioica</name>
    <name type="common">Tunicate</name>
    <dbReference type="NCBI Taxonomy" id="34765"/>
    <lineage>
        <taxon>Eukaryota</taxon>
        <taxon>Metazoa</taxon>
        <taxon>Chordata</taxon>
        <taxon>Tunicata</taxon>
        <taxon>Appendicularia</taxon>
        <taxon>Copelata</taxon>
        <taxon>Oikopleuridae</taxon>
        <taxon>Oikopleura</taxon>
    </lineage>
</organism>
<evidence type="ECO:0000256" key="4">
    <source>
        <dbReference type="ARBA" id="ARBA00022692"/>
    </source>
</evidence>
<dbReference type="Proteomes" id="UP001158576">
    <property type="component" value="Chromosome PAR"/>
</dbReference>
<proteinExistence type="inferred from homology"/>
<keyword evidence="9 10" id="KW-0472">Membrane</keyword>
<reference evidence="11 12" key="1">
    <citation type="submission" date="2021-04" db="EMBL/GenBank/DDBJ databases">
        <authorList>
            <person name="Bliznina A."/>
        </authorList>
    </citation>
    <scope>NUCLEOTIDE SEQUENCE [LARGE SCALE GENOMIC DNA]</scope>
</reference>
<evidence type="ECO:0000256" key="10">
    <source>
        <dbReference type="RuleBase" id="RU368065"/>
    </source>
</evidence>